<feature type="compositionally biased region" description="Basic and acidic residues" evidence="1">
    <location>
        <begin position="317"/>
        <end position="333"/>
    </location>
</feature>
<dbReference type="Proteomes" id="UP000018896">
    <property type="component" value="Unassembled WGS sequence"/>
</dbReference>
<feature type="compositionally biased region" description="Basic and acidic residues" evidence="1">
    <location>
        <begin position="289"/>
        <end position="306"/>
    </location>
</feature>
<gene>
    <name evidence="4" type="ORF">JCM9157_1914</name>
</gene>
<feature type="compositionally biased region" description="Basic and acidic residues" evidence="1">
    <location>
        <begin position="243"/>
        <end position="252"/>
    </location>
</feature>
<evidence type="ECO:0000256" key="1">
    <source>
        <dbReference type="SAM" id="MobiDB-lite"/>
    </source>
</evidence>
<dbReference type="AlphaFoldDB" id="W4QU24"/>
<evidence type="ECO:0000313" key="5">
    <source>
        <dbReference type="Proteomes" id="UP000018896"/>
    </source>
</evidence>
<keyword evidence="5" id="KW-1185">Reference proteome</keyword>
<keyword evidence="2" id="KW-0472">Membrane</keyword>
<keyword evidence="2" id="KW-1133">Transmembrane helix</keyword>
<dbReference type="STRING" id="1236973.JCM9157_1914"/>
<feature type="region of interest" description="Disordered" evidence="1">
    <location>
        <begin position="243"/>
        <end position="351"/>
    </location>
</feature>
<feature type="domain" description="Anti-sigma factor RsgI-like middle" evidence="3">
    <location>
        <begin position="89"/>
        <end position="216"/>
    </location>
</feature>
<comment type="caution">
    <text evidence="4">The sequence shown here is derived from an EMBL/GenBank/DDBJ whole genome shotgun (WGS) entry which is preliminary data.</text>
</comment>
<accession>W4QU24</accession>
<organism evidence="4 5">
    <name type="scientific">Halalkalibacter akibai (strain ATCC 43226 / DSM 21942 / CIP 109018 / JCM 9157 / 1139)</name>
    <name type="common">Bacillus akibai</name>
    <dbReference type="NCBI Taxonomy" id="1236973"/>
    <lineage>
        <taxon>Bacteria</taxon>
        <taxon>Bacillati</taxon>
        <taxon>Bacillota</taxon>
        <taxon>Bacilli</taxon>
        <taxon>Bacillales</taxon>
        <taxon>Bacillaceae</taxon>
        <taxon>Halalkalibacter</taxon>
    </lineage>
</organism>
<dbReference type="RefSeq" id="WP_035663934.1">
    <property type="nucleotide sequence ID" value="NZ_BAUV01000011.1"/>
</dbReference>
<dbReference type="EMBL" id="BAUV01000011">
    <property type="protein sequence ID" value="GAE34834.1"/>
    <property type="molecule type" value="Genomic_DNA"/>
</dbReference>
<name>W4QU24_HALA3</name>
<evidence type="ECO:0000256" key="2">
    <source>
        <dbReference type="SAM" id="Phobius"/>
    </source>
</evidence>
<dbReference type="InterPro" id="IPR055431">
    <property type="entry name" value="RsgI_M"/>
</dbReference>
<feature type="compositionally biased region" description="Basic and acidic residues" evidence="1">
    <location>
        <begin position="266"/>
        <end position="282"/>
    </location>
</feature>
<dbReference type="OrthoDB" id="9800626at2"/>
<evidence type="ECO:0000313" key="4">
    <source>
        <dbReference type="EMBL" id="GAE34834.1"/>
    </source>
</evidence>
<evidence type="ECO:0000259" key="3">
    <source>
        <dbReference type="Pfam" id="PF23750"/>
    </source>
</evidence>
<feature type="transmembrane region" description="Helical" evidence="2">
    <location>
        <begin position="58"/>
        <end position="78"/>
    </location>
</feature>
<dbReference type="Pfam" id="PF23750">
    <property type="entry name" value="RsgI_M"/>
    <property type="match status" value="1"/>
</dbReference>
<sequence length="351" mass="38958">MNKGRIEGTVLKVTEAHVVLLTEEGTFKNVALPKSAERPLIGESYVHVEKKKFIPRRLFQYGTVAAAIWLLILASFAFPFGGKAEEAFVVTIDINPSLELAVDEQYQVIRAEGLNDDGVEILSSLLVEGDLKDVMDRILDETIIKGYILVDEPLISTSVVPLQEESLEVMSIVEETIHLVLEEHQIDSEVSITQEDKELYDEAKQHNLSVNLYKEIKGLQEKGIVKKKNDVKGKSLAELKQMENQQRKEAKQKQGSTPKPNAKPNPKKESNPSEKKVNKEKASQSNEKSSNKEKNKAVNGKDKGKPTEGQQGKPLNKGKEQAEKKKQPAEKKGNSGNGKGQGASQERGNRN</sequence>
<keyword evidence="2" id="KW-0812">Transmembrane</keyword>
<dbReference type="eggNOG" id="COG5183">
    <property type="taxonomic scope" value="Bacteria"/>
</dbReference>
<proteinExistence type="predicted"/>
<reference evidence="4 5" key="1">
    <citation type="journal article" date="2014" name="Genome Announc.">
        <title>Draft Genome Sequences of Three Alkaliphilic Bacillus Strains, Bacillus wakoensis JCM 9140T, Bacillus akibai JCM 9157T, and Bacillus hemicellulosilyticus JCM 9152T.</title>
        <authorList>
            <person name="Yuki M."/>
            <person name="Oshima K."/>
            <person name="Suda W."/>
            <person name="Oshida Y."/>
            <person name="Kitamura K."/>
            <person name="Iida T."/>
            <person name="Hattori M."/>
            <person name="Ohkuma M."/>
        </authorList>
    </citation>
    <scope>NUCLEOTIDE SEQUENCE [LARGE SCALE GENOMIC DNA]</scope>
    <source>
        <strain evidence="4 5">JCM 9157</strain>
    </source>
</reference>
<protein>
    <recommendedName>
        <fullName evidence="3">Anti-sigma factor RsgI-like middle domain-containing protein</fullName>
    </recommendedName>
</protein>